<gene>
    <name evidence="1" type="ORF">L3X38_003504</name>
</gene>
<reference evidence="1 2" key="1">
    <citation type="journal article" date="2022" name="G3 (Bethesda)">
        <title>Whole-genome sequence and methylome profiling of the almond [Prunus dulcis (Mill.) D.A. Webb] cultivar 'Nonpareil'.</title>
        <authorList>
            <person name="D'Amico-Willman K.M."/>
            <person name="Ouma W.Z."/>
            <person name="Meulia T."/>
            <person name="Sideli G.M."/>
            <person name="Gradziel T.M."/>
            <person name="Fresnedo-Ramirez J."/>
        </authorList>
    </citation>
    <scope>NUCLEOTIDE SEQUENCE [LARGE SCALE GENOMIC DNA]</scope>
    <source>
        <strain evidence="1">Clone GOH B32 T37-40</strain>
    </source>
</reference>
<evidence type="ECO:0000313" key="1">
    <source>
        <dbReference type="EMBL" id="KAI5350613.1"/>
    </source>
</evidence>
<protein>
    <submittedName>
        <fullName evidence="1">Uncharacterized protein</fullName>
    </submittedName>
</protein>
<evidence type="ECO:0000313" key="2">
    <source>
        <dbReference type="Proteomes" id="UP001054821"/>
    </source>
</evidence>
<accession>A0AAD5F261</accession>
<organism evidence="1 2">
    <name type="scientific">Prunus dulcis</name>
    <name type="common">Almond</name>
    <name type="synonym">Amygdalus dulcis</name>
    <dbReference type="NCBI Taxonomy" id="3755"/>
    <lineage>
        <taxon>Eukaryota</taxon>
        <taxon>Viridiplantae</taxon>
        <taxon>Streptophyta</taxon>
        <taxon>Embryophyta</taxon>
        <taxon>Tracheophyta</taxon>
        <taxon>Spermatophyta</taxon>
        <taxon>Magnoliopsida</taxon>
        <taxon>eudicotyledons</taxon>
        <taxon>Gunneridae</taxon>
        <taxon>Pentapetalae</taxon>
        <taxon>rosids</taxon>
        <taxon>fabids</taxon>
        <taxon>Rosales</taxon>
        <taxon>Rosaceae</taxon>
        <taxon>Amygdaloideae</taxon>
        <taxon>Amygdaleae</taxon>
        <taxon>Prunus</taxon>
    </lineage>
</organism>
<sequence>MREKREYNHRLSRKGYAGLENDLEETMPGVAEKAKLIDELQKQVSEGSLTVFGNNDVLTMALGLEHPRSFRFFLELELYSWKDKTKSLKIHIFAGNRIELFNHPSSWDQRRTYICYTIKRFVHLRVSQVKSKVPKFLSDKASFSGVLDVRTLNFEDDSAKDGEKQEEMSVGSDRQTFILIEDITQFAIMDEIGATVVAVYMRCLFDVFKTANMVNMVGLVDLAQVNANSGSLTQRSRLLAN</sequence>
<dbReference type="AlphaFoldDB" id="A0AAD5F261"/>
<keyword evidence="2" id="KW-1185">Reference proteome</keyword>
<dbReference type="Proteomes" id="UP001054821">
    <property type="component" value="Chromosome 1"/>
</dbReference>
<proteinExistence type="predicted"/>
<name>A0AAD5F261_PRUDU</name>
<comment type="caution">
    <text evidence="1">The sequence shown here is derived from an EMBL/GenBank/DDBJ whole genome shotgun (WGS) entry which is preliminary data.</text>
</comment>
<dbReference type="EMBL" id="JAJFAZ020000001">
    <property type="protein sequence ID" value="KAI5350613.1"/>
    <property type="molecule type" value="Genomic_DNA"/>
</dbReference>